<reference evidence="2" key="2">
    <citation type="submission" date="2020-11" db="EMBL/GenBank/DDBJ databases">
        <authorList>
            <person name="McCartney M.A."/>
            <person name="Auch B."/>
            <person name="Kono T."/>
            <person name="Mallez S."/>
            <person name="Becker A."/>
            <person name="Gohl D.M."/>
            <person name="Silverstein K.A.T."/>
            <person name="Koren S."/>
            <person name="Bechman K.B."/>
            <person name="Herman A."/>
            <person name="Abrahante J.E."/>
            <person name="Garbe J."/>
        </authorList>
    </citation>
    <scope>NUCLEOTIDE SEQUENCE</scope>
    <source>
        <strain evidence="2">Duluth1</strain>
        <tissue evidence="2">Whole animal</tissue>
    </source>
</reference>
<keyword evidence="3" id="KW-1185">Reference proteome</keyword>
<dbReference type="EMBL" id="JAIWYP010000003">
    <property type="protein sequence ID" value="KAH3854576.1"/>
    <property type="molecule type" value="Genomic_DNA"/>
</dbReference>
<protein>
    <submittedName>
        <fullName evidence="2">Uncharacterized protein</fullName>
    </submittedName>
</protein>
<sequence>MCFMNLIYSEREGGEGGMEGWREEGRGEGGRGRGEGGREVERDGENKYKLSVP</sequence>
<gene>
    <name evidence="2" type="ORF">DPMN_097119</name>
</gene>
<name>A0A9D4LCN7_DREPO</name>
<evidence type="ECO:0000313" key="3">
    <source>
        <dbReference type="Proteomes" id="UP000828390"/>
    </source>
</evidence>
<comment type="caution">
    <text evidence="2">The sequence shown here is derived from an EMBL/GenBank/DDBJ whole genome shotgun (WGS) entry which is preliminary data.</text>
</comment>
<dbReference type="Proteomes" id="UP000828390">
    <property type="component" value="Unassembled WGS sequence"/>
</dbReference>
<reference evidence="2" key="1">
    <citation type="journal article" date="2019" name="bioRxiv">
        <title>The Genome of the Zebra Mussel, Dreissena polymorpha: A Resource for Invasive Species Research.</title>
        <authorList>
            <person name="McCartney M.A."/>
            <person name="Auch B."/>
            <person name="Kono T."/>
            <person name="Mallez S."/>
            <person name="Zhang Y."/>
            <person name="Obille A."/>
            <person name="Becker A."/>
            <person name="Abrahante J.E."/>
            <person name="Garbe J."/>
            <person name="Badalamenti J.P."/>
            <person name="Herman A."/>
            <person name="Mangelson H."/>
            <person name="Liachko I."/>
            <person name="Sullivan S."/>
            <person name="Sone E.D."/>
            <person name="Koren S."/>
            <person name="Silverstein K.A.T."/>
            <person name="Beckman K.B."/>
            <person name="Gohl D.M."/>
        </authorList>
    </citation>
    <scope>NUCLEOTIDE SEQUENCE</scope>
    <source>
        <strain evidence="2">Duluth1</strain>
        <tissue evidence="2">Whole animal</tissue>
    </source>
</reference>
<accession>A0A9D4LCN7</accession>
<evidence type="ECO:0000256" key="1">
    <source>
        <dbReference type="SAM" id="MobiDB-lite"/>
    </source>
</evidence>
<evidence type="ECO:0000313" key="2">
    <source>
        <dbReference type="EMBL" id="KAH3854576.1"/>
    </source>
</evidence>
<dbReference type="AlphaFoldDB" id="A0A9D4LCN7"/>
<organism evidence="2 3">
    <name type="scientific">Dreissena polymorpha</name>
    <name type="common">Zebra mussel</name>
    <name type="synonym">Mytilus polymorpha</name>
    <dbReference type="NCBI Taxonomy" id="45954"/>
    <lineage>
        <taxon>Eukaryota</taxon>
        <taxon>Metazoa</taxon>
        <taxon>Spiralia</taxon>
        <taxon>Lophotrochozoa</taxon>
        <taxon>Mollusca</taxon>
        <taxon>Bivalvia</taxon>
        <taxon>Autobranchia</taxon>
        <taxon>Heteroconchia</taxon>
        <taxon>Euheterodonta</taxon>
        <taxon>Imparidentia</taxon>
        <taxon>Neoheterodontei</taxon>
        <taxon>Myida</taxon>
        <taxon>Dreissenoidea</taxon>
        <taxon>Dreissenidae</taxon>
        <taxon>Dreissena</taxon>
    </lineage>
</organism>
<feature type="region of interest" description="Disordered" evidence="1">
    <location>
        <begin position="12"/>
        <end position="53"/>
    </location>
</feature>
<proteinExistence type="predicted"/>